<dbReference type="CDD" id="cd01335">
    <property type="entry name" value="Radical_SAM"/>
    <property type="match status" value="1"/>
</dbReference>
<feature type="domain" description="Radical SAM core" evidence="8">
    <location>
        <begin position="54"/>
        <end position="178"/>
    </location>
</feature>
<dbReference type="CDD" id="cd21109">
    <property type="entry name" value="SPASM"/>
    <property type="match status" value="1"/>
</dbReference>
<evidence type="ECO:0000313" key="9">
    <source>
        <dbReference type="EMBL" id="QFG13231.1"/>
    </source>
</evidence>
<dbReference type="InterPro" id="IPR013785">
    <property type="entry name" value="Aldolase_TIM"/>
</dbReference>
<dbReference type="PROSITE" id="PS01305">
    <property type="entry name" value="MOAA_NIFB_PQQE"/>
    <property type="match status" value="1"/>
</dbReference>
<dbReference type="InterPro" id="IPR058240">
    <property type="entry name" value="rSAM_sf"/>
</dbReference>
<keyword evidence="6" id="KW-0408">Iron</keyword>
<evidence type="ECO:0000256" key="6">
    <source>
        <dbReference type="ARBA" id="ARBA00023004"/>
    </source>
</evidence>
<dbReference type="SUPFAM" id="SSF102114">
    <property type="entry name" value="Radical SAM enzymes"/>
    <property type="match status" value="1"/>
</dbReference>
<evidence type="ECO:0000256" key="1">
    <source>
        <dbReference type="ARBA" id="ARBA00001966"/>
    </source>
</evidence>
<dbReference type="RefSeq" id="YP_010754507.1">
    <property type="nucleotide sequence ID" value="NC_073461.1"/>
</dbReference>
<reference evidence="9 10" key="1">
    <citation type="submission" date="2019-07" db="EMBL/GenBank/DDBJ databases">
        <authorList>
            <person name="Almisry A."/>
            <person name="Mousa M."/>
            <person name="Gordon L.L."/>
            <person name="Lee M."/>
            <person name="Mandava P."/>
            <person name="Moxley J.T."/>
            <person name="Shaffer C.D."/>
            <person name="Weston-Hafer K.A."/>
            <person name="Garlena R.A."/>
            <person name="Russell D.A."/>
            <person name="Pope W.H."/>
            <person name="Jacobs-Sera D."/>
            <person name="Hatfull G.F."/>
        </authorList>
    </citation>
    <scope>NUCLEOTIDE SEQUENCE [LARGE SCALE GENOMIC DNA]</scope>
</reference>
<dbReference type="InterPro" id="IPR050377">
    <property type="entry name" value="Radical_SAM_PqqE_MftC-like"/>
</dbReference>
<dbReference type="InterPro" id="IPR000385">
    <property type="entry name" value="MoaA_NifB_PqqE_Fe-S-bd_CS"/>
</dbReference>
<gene>
    <name evidence="9" type="primary">39</name>
    <name evidence="9" type="ORF">SEA_GILGAMESH_39</name>
</gene>
<keyword evidence="5" id="KW-0560">Oxidoreductase</keyword>
<comment type="cofactor">
    <cofactor evidence="1">
        <name>[4Fe-4S] cluster</name>
        <dbReference type="ChEBI" id="CHEBI:49883"/>
    </cofactor>
</comment>
<dbReference type="KEGG" id="vg:80019101"/>
<keyword evidence="7" id="KW-0411">Iron-sulfur</keyword>
<evidence type="ECO:0000256" key="5">
    <source>
        <dbReference type="ARBA" id="ARBA00023002"/>
    </source>
</evidence>
<keyword evidence="4" id="KW-0479">Metal-binding</keyword>
<dbReference type="GO" id="GO:0051539">
    <property type="term" value="F:4 iron, 4 sulfur cluster binding"/>
    <property type="evidence" value="ECO:0007669"/>
    <property type="project" value="UniProtKB-KW"/>
</dbReference>
<protein>
    <recommendedName>
        <fullName evidence="8">Radical SAM core domain-containing protein</fullName>
    </recommendedName>
</protein>
<proteinExistence type="predicted"/>
<sequence>MTNLGMPAVPQQKRRDLGGGIGYAFNGQHFDAPTDLSIEEIANSLTAPLSTIVQVTKRCDFDCSFCSEVLQLPDPTLEQLDTMRENLAGVSRVFLSGGEPLMRKDFSEVVDIFHGHHIVAVPTNATHALDHAKNIAGKIAYANVGFEGPRAAFKRVRGDYDKTMAGVRVLQEHGIPLALSAVVYRSTLSVLPYTVQIADVLDATKVKLILPLRKGNALNLADHEFITTEEAETTFQRLKEQRAEMQWSPALRLTAWTPENEGHMIVIEPNGVARAWPVYDAPDLWENLGNVLEEPIAEIWARYRFKKNHVSKYVGRTIHALPQGV</sequence>
<dbReference type="EMBL" id="MN234216">
    <property type="protein sequence ID" value="QFG13231.1"/>
    <property type="molecule type" value="Genomic_DNA"/>
</dbReference>
<dbReference type="Pfam" id="PF04055">
    <property type="entry name" value="Radical_SAM"/>
    <property type="match status" value="1"/>
</dbReference>
<dbReference type="Proteomes" id="UP000326486">
    <property type="component" value="Segment"/>
</dbReference>
<dbReference type="GO" id="GO:0016491">
    <property type="term" value="F:oxidoreductase activity"/>
    <property type="evidence" value="ECO:0007669"/>
    <property type="project" value="UniProtKB-KW"/>
</dbReference>
<accession>A0A5J6TR27</accession>
<name>A0A5J6TR27_9CAUD</name>
<dbReference type="SFLD" id="SFLDG01067">
    <property type="entry name" value="SPASM/twitch_domain_containing"/>
    <property type="match status" value="1"/>
</dbReference>
<evidence type="ECO:0000256" key="7">
    <source>
        <dbReference type="ARBA" id="ARBA00023014"/>
    </source>
</evidence>
<keyword evidence="10" id="KW-1185">Reference proteome</keyword>
<dbReference type="InterPro" id="IPR007197">
    <property type="entry name" value="rSAM"/>
</dbReference>
<dbReference type="Gene3D" id="3.20.20.70">
    <property type="entry name" value="Aldolase class I"/>
    <property type="match status" value="1"/>
</dbReference>
<dbReference type="SFLD" id="SFLDS00029">
    <property type="entry name" value="Radical_SAM"/>
    <property type="match status" value="1"/>
</dbReference>
<dbReference type="PANTHER" id="PTHR11228:SF7">
    <property type="entry name" value="PQQA PEPTIDE CYCLASE"/>
    <property type="match status" value="1"/>
</dbReference>
<evidence type="ECO:0000259" key="8">
    <source>
        <dbReference type="Pfam" id="PF04055"/>
    </source>
</evidence>
<dbReference type="PANTHER" id="PTHR11228">
    <property type="entry name" value="RADICAL SAM DOMAIN PROTEIN"/>
    <property type="match status" value="1"/>
</dbReference>
<keyword evidence="3" id="KW-0949">S-adenosyl-L-methionine</keyword>
<dbReference type="GO" id="GO:0046872">
    <property type="term" value="F:metal ion binding"/>
    <property type="evidence" value="ECO:0007669"/>
    <property type="project" value="UniProtKB-KW"/>
</dbReference>
<evidence type="ECO:0000256" key="3">
    <source>
        <dbReference type="ARBA" id="ARBA00022691"/>
    </source>
</evidence>
<evidence type="ECO:0000313" key="10">
    <source>
        <dbReference type="Proteomes" id="UP000326486"/>
    </source>
</evidence>
<keyword evidence="2" id="KW-0004">4Fe-4S</keyword>
<evidence type="ECO:0000256" key="4">
    <source>
        <dbReference type="ARBA" id="ARBA00022723"/>
    </source>
</evidence>
<dbReference type="GeneID" id="80019101"/>
<evidence type="ECO:0000256" key="2">
    <source>
        <dbReference type="ARBA" id="ARBA00022485"/>
    </source>
</evidence>
<organism evidence="9 10">
    <name type="scientific">Streptomyces phage Gilgamesh</name>
    <dbReference type="NCBI Taxonomy" id="2599890"/>
    <lineage>
        <taxon>Viruses</taxon>
        <taxon>Duplodnaviria</taxon>
        <taxon>Heunggongvirae</taxon>
        <taxon>Uroviricota</taxon>
        <taxon>Caudoviricetes</taxon>
        <taxon>Gilgameshvirus</taxon>
        <taxon>Gilgameshvirus gilgamesh</taxon>
    </lineage>
</organism>